<dbReference type="PATRIC" id="fig|570277.3.peg.1813"/>
<feature type="compositionally biased region" description="Basic and acidic residues" evidence="1">
    <location>
        <begin position="38"/>
        <end position="51"/>
    </location>
</feature>
<dbReference type="Proteomes" id="UP000071065">
    <property type="component" value="Chromosome"/>
</dbReference>
<name>A0A142BAQ6_9GAMM</name>
<dbReference type="EMBL" id="CP013251">
    <property type="protein sequence ID" value="AMO55832.1"/>
    <property type="molecule type" value="Genomic_DNA"/>
</dbReference>
<feature type="region of interest" description="Disordered" evidence="1">
    <location>
        <begin position="30"/>
        <end position="51"/>
    </location>
</feature>
<organism evidence="2 3">
    <name type="scientific">Endozoicomonas montiporae CL-33</name>
    <dbReference type="NCBI Taxonomy" id="570277"/>
    <lineage>
        <taxon>Bacteria</taxon>
        <taxon>Pseudomonadati</taxon>
        <taxon>Pseudomonadota</taxon>
        <taxon>Gammaproteobacteria</taxon>
        <taxon>Oceanospirillales</taxon>
        <taxon>Endozoicomonadaceae</taxon>
        <taxon>Endozoicomonas</taxon>
    </lineage>
</organism>
<dbReference type="KEGG" id="emp:EZMO1_1683"/>
<protein>
    <submittedName>
        <fullName evidence="2">Uncharacterized protein</fullName>
    </submittedName>
</protein>
<sequence length="51" mass="5765">MATTNIWQQFKSLIPEGVKTVVMITTHNNNGTRSLSDLADRSEKKTGLRQF</sequence>
<dbReference type="AlphaFoldDB" id="A0A142BAQ6"/>
<proteinExistence type="predicted"/>
<gene>
    <name evidence="2" type="ORF">EZMO1_1683</name>
</gene>
<accession>A0A142BAQ6</accession>
<reference evidence="2 3" key="1">
    <citation type="journal article" date="2016" name="Front. Microbiol.">
        <title>Genomic Insight into the Host-Endosymbiont Relationship of Endozoicomonas montiporae CL-33(T) with its Coral Host.</title>
        <authorList>
            <person name="Ding J.-Y."/>
            <person name="Shiu J.-H."/>
            <person name="Chen W.-M."/>
            <person name="Chiang Y.-R."/>
            <person name="Tang S.-L."/>
        </authorList>
    </citation>
    <scope>NUCLEOTIDE SEQUENCE [LARGE SCALE GENOMIC DNA]</scope>
    <source>
        <strain evidence="2 3">CL-33</strain>
    </source>
</reference>
<evidence type="ECO:0000313" key="3">
    <source>
        <dbReference type="Proteomes" id="UP000071065"/>
    </source>
</evidence>
<evidence type="ECO:0000256" key="1">
    <source>
        <dbReference type="SAM" id="MobiDB-lite"/>
    </source>
</evidence>
<dbReference type="RefSeq" id="WP_160174029.1">
    <property type="nucleotide sequence ID" value="NZ_CP013251.1"/>
</dbReference>
<evidence type="ECO:0000313" key="2">
    <source>
        <dbReference type="EMBL" id="AMO55832.1"/>
    </source>
</evidence>